<feature type="compositionally biased region" description="Polar residues" evidence="4">
    <location>
        <begin position="177"/>
        <end position="199"/>
    </location>
</feature>
<dbReference type="InterPro" id="IPR035979">
    <property type="entry name" value="RBD_domain_sf"/>
</dbReference>
<feature type="region of interest" description="Disordered" evidence="4">
    <location>
        <begin position="1"/>
        <end position="64"/>
    </location>
</feature>
<dbReference type="Pfam" id="PF00076">
    <property type="entry name" value="RRM_1"/>
    <property type="match status" value="1"/>
</dbReference>
<reference evidence="6 7" key="1">
    <citation type="submission" date="2024-01" db="EMBL/GenBank/DDBJ databases">
        <title>Comparative genomics of Cryptococcus and Kwoniella reveals pathogenesis evolution and contrasting modes of karyotype evolution via chromosome fusion or intercentromeric recombination.</title>
        <authorList>
            <person name="Coelho M.A."/>
            <person name="David-Palma M."/>
            <person name="Shea T."/>
            <person name="Bowers K."/>
            <person name="McGinley-Smith S."/>
            <person name="Mohammad A.W."/>
            <person name="Gnirke A."/>
            <person name="Yurkov A.M."/>
            <person name="Nowrousian M."/>
            <person name="Sun S."/>
            <person name="Cuomo C.A."/>
            <person name="Heitman J."/>
        </authorList>
    </citation>
    <scope>NUCLEOTIDE SEQUENCE [LARGE SCALE GENOMIC DNA]</scope>
    <source>
        <strain evidence="6 7">7685027</strain>
    </source>
</reference>
<dbReference type="InterPro" id="IPR000504">
    <property type="entry name" value="RRM_dom"/>
</dbReference>
<dbReference type="RefSeq" id="XP_064718045.1">
    <property type="nucleotide sequence ID" value="XM_064861973.1"/>
</dbReference>
<keyword evidence="1" id="KW-0677">Repeat</keyword>
<dbReference type="Proteomes" id="UP001432216">
    <property type="component" value="Chromosome 1"/>
</dbReference>
<dbReference type="PROSITE" id="PS50102">
    <property type="entry name" value="RRM"/>
    <property type="match status" value="2"/>
</dbReference>
<evidence type="ECO:0000313" key="7">
    <source>
        <dbReference type="Proteomes" id="UP001432216"/>
    </source>
</evidence>
<feature type="compositionally biased region" description="Basic and acidic residues" evidence="4">
    <location>
        <begin position="42"/>
        <end position="54"/>
    </location>
</feature>
<feature type="region of interest" description="Disordered" evidence="4">
    <location>
        <begin position="94"/>
        <end position="118"/>
    </location>
</feature>
<protein>
    <recommendedName>
        <fullName evidence="5">RRM domain-containing protein</fullName>
    </recommendedName>
</protein>
<dbReference type="SUPFAM" id="SSF54928">
    <property type="entry name" value="RNA-binding domain, RBD"/>
    <property type="match status" value="1"/>
</dbReference>
<evidence type="ECO:0000256" key="2">
    <source>
        <dbReference type="ARBA" id="ARBA00022884"/>
    </source>
</evidence>
<dbReference type="InterPro" id="IPR012677">
    <property type="entry name" value="Nucleotide-bd_a/b_plait_sf"/>
</dbReference>
<evidence type="ECO:0000256" key="1">
    <source>
        <dbReference type="ARBA" id="ARBA00022737"/>
    </source>
</evidence>
<feature type="compositionally biased region" description="Polar residues" evidence="4">
    <location>
        <begin position="32"/>
        <end position="41"/>
    </location>
</feature>
<feature type="region of interest" description="Disordered" evidence="4">
    <location>
        <begin position="135"/>
        <end position="154"/>
    </location>
</feature>
<sequence length="608" mass="66967">MSSQFASSPACYIPSRTSSNLTSGSTNTDSTPSVDDSFATSHSDDAASKDHETDSSSSLAPTTARSFGAGWNSSSVVPSSKKLELYCLSPRADGISSTRTRSPSLPVLPSQSAIYQPQPRPCFQDLPDYSLYTSTTASSPNLSNPPWEIGFDGGLRHQPSLSSVDLDFDDHRYSPTRLSSTQKSLLRQSTPNLNSNRSEVTARRSCRSVRFDVSEDDASDGSSGKALSNNMLVLPRVGEGRNVFIHRVSRTLTEAELHKIAISFGEIVSVKVQNCVAKPHAFVMFKKPEQAQRFIAHLKCRDIDCAYGKEDYQVQNKALEDPNSANLYMSGLPTNITFDELADLVAPGCICSWKPLLDEFGNRRGPVMVRLQTRPQADDVIRRLSNKYYPGISELLQVRIADSDEQKYFKRYQMRERLSPNSGLDHVRRRASMPAGDITHDVDDLSILLQKQTLLTTQLNAINEKLARSAQGASRPFPSPVRFSTTHRDPSPSAPIIEDIDCPILSPTSSSYRGRLSSTLSSHTQLMDSIWTSPSRTTSEPLWHSGWPIKPRLSKVVEIEPYSYLPKRLQDHGGLVKTPGAAKTHHAKSSPELGVSLNAALGRRTPNN</sequence>
<accession>A0ABZ2AJU3</accession>
<feature type="compositionally biased region" description="Low complexity" evidence="4">
    <location>
        <begin position="15"/>
        <end position="31"/>
    </location>
</feature>
<gene>
    <name evidence="6" type="ORF">IAS62_000077</name>
</gene>
<dbReference type="SMART" id="SM00360">
    <property type="entry name" value="RRM"/>
    <property type="match status" value="2"/>
</dbReference>
<feature type="region of interest" description="Disordered" evidence="4">
    <location>
        <begin position="469"/>
        <end position="500"/>
    </location>
</feature>
<proteinExistence type="predicted"/>
<dbReference type="EMBL" id="CP143806">
    <property type="protein sequence ID" value="WVO18805.1"/>
    <property type="molecule type" value="Genomic_DNA"/>
</dbReference>
<name>A0ABZ2AJU3_9TREE</name>
<dbReference type="CDD" id="cd00590">
    <property type="entry name" value="RRM_SF"/>
    <property type="match status" value="1"/>
</dbReference>
<feature type="domain" description="RRM" evidence="5">
    <location>
        <begin position="241"/>
        <end position="310"/>
    </location>
</feature>
<dbReference type="PANTHER" id="PTHR24012">
    <property type="entry name" value="RNA BINDING PROTEIN"/>
    <property type="match status" value="1"/>
</dbReference>
<dbReference type="GeneID" id="89986853"/>
<feature type="domain" description="RRM" evidence="5">
    <location>
        <begin position="325"/>
        <end position="403"/>
    </location>
</feature>
<feature type="compositionally biased region" description="Polar residues" evidence="4">
    <location>
        <begin position="95"/>
        <end position="115"/>
    </location>
</feature>
<dbReference type="Gene3D" id="3.30.70.330">
    <property type="match status" value="2"/>
</dbReference>
<feature type="compositionally biased region" description="Polar residues" evidence="4">
    <location>
        <begin position="135"/>
        <end position="144"/>
    </location>
</feature>
<evidence type="ECO:0000259" key="5">
    <source>
        <dbReference type="PROSITE" id="PS50102"/>
    </source>
</evidence>
<feature type="region of interest" description="Disordered" evidence="4">
    <location>
        <begin position="577"/>
        <end position="608"/>
    </location>
</feature>
<feature type="region of interest" description="Disordered" evidence="4">
    <location>
        <begin position="177"/>
        <end position="201"/>
    </location>
</feature>
<keyword evidence="7" id="KW-1185">Reference proteome</keyword>
<organism evidence="6 7">
    <name type="scientific">Cryptococcus decagattii</name>
    <dbReference type="NCBI Taxonomy" id="1859122"/>
    <lineage>
        <taxon>Eukaryota</taxon>
        <taxon>Fungi</taxon>
        <taxon>Dikarya</taxon>
        <taxon>Basidiomycota</taxon>
        <taxon>Agaricomycotina</taxon>
        <taxon>Tremellomycetes</taxon>
        <taxon>Tremellales</taxon>
        <taxon>Cryptococcaceae</taxon>
        <taxon>Cryptococcus</taxon>
        <taxon>Cryptococcus gattii species complex</taxon>
    </lineage>
</organism>
<evidence type="ECO:0000313" key="6">
    <source>
        <dbReference type="EMBL" id="WVO18805.1"/>
    </source>
</evidence>
<evidence type="ECO:0000256" key="4">
    <source>
        <dbReference type="SAM" id="MobiDB-lite"/>
    </source>
</evidence>
<evidence type="ECO:0000256" key="3">
    <source>
        <dbReference type="PROSITE-ProRule" id="PRU00176"/>
    </source>
</evidence>
<keyword evidence="2 3" id="KW-0694">RNA-binding</keyword>
<feature type="compositionally biased region" description="Polar residues" evidence="4">
    <location>
        <begin position="55"/>
        <end position="64"/>
    </location>
</feature>